<organism evidence="2 3">
    <name type="scientific">Hymenobacter cellulosilyticus</name>
    <dbReference type="NCBI Taxonomy" id="2932248"/>
    <lineage>
        <taxon>Bacteria</taxon>
        <taxon>Pseudomonadati</taxon>
        <taxon>Bacteroidota</taxon>
        <taxon>Cytophagia</taxon>
        <taxon>Cytophagales</taxon>
        <taxon>Hymenobacteraceae</taxon>
        <taxon>Hymenobacter</taxon>
    </lineage>
</organism>
<gene>
    <name evidence="2" type="ORF">MUN79_16110</name>
</gene>
<proteinExistence type="predicted"/>
<protein>
    <submittedName>
        <fullName evidence="2">Uncharacterized protein</fullName>
    </submittedName>
</protein>
<dbReference type="RefSeq" id="WP_244673695.1">
    <property type="nucleotide sequence ID" value="NZ_CP095046.1"/>
</dbReference>
<sequence length="133" mass="14678">MRITIDFTDGDGDLGLSPEEKDAPYNPADANGNYNRTTDNYFITAYKRNSTTGGEFVPVVPSSPQGYNSRFPKLFSAEAKPGPLKGSLTLTLPFYLGSPFRPGDEVRFDVSIMDRALNESNRITTSSYVVQPR</sequence>
<keyword evidence="3" id="KW-1185">Reference proteome</keyword>
<dbReference type="KEGG" id="hcu:MUN79_16110"/>
<evidence type="ECO:0000313" key="2">
    <source>
        <dbReference type="EMBL" id="UOQ70272.1"/>
    </source>
</evidence>
<evidence type="ECO:0000256" key="1">
    <source>
        <dbReference type="SAM" id="MobiDB-lite"/>
    </source>
</evidence>
<name>A0A8T9Q0A1_9BACT</name>
<reference evidence="2" key="1">
    <citation type="submission" date="2022-04" db="EMBL/GenBank/DDBJ databases">
        <title>Hymenobacter sp. isolated from the air.</title>
        <authorList>
            <person name="Won M."/>
            <person name="Lee C.-M."/>
            <person name="Woen H.-Y."/>
            <person name="Kwon S.-W."/>
        </authorList>
    </citation>
    <scope>NUCLEOTIDE SEQUENCE</scope>
    <source>
        <strain evidence="2">5116S-3</strain>
    </source>
</reference>
<dbReference type="AlphaFoldDB" id="A0A8T9Q0A1"/>
<dbReference type="EMBL" id="CP095046">
    <property type="protein sequence ID" value="UOQ70272.1"/>
    <property type="molecule type" value="Genomic_DNA"/>
</dbReference>
<feature type="region of interest" description="Disordered" evidence="1">
    <location>
        <begin position="1"/>
        <end position="33"/>
    </location>
</feature>
<evidence type="ECO:0000313" key="3">
    <source>
        <dbReference type="Proteomes" id="UP000831796"/>
    </source>
</evidence>
<dbReference type="Proteomes" id="UP000831796">
    <property type="component" value="Chromosome"/>
</dbReference>
<accession>A0A8T9Q0A1</accession>